<evidence type="ECO:0000256" key="4">
    <source>
        <dbReference type="ARBA" id="ARBA00023204"/>
    </source>
</evidence>
<reference evidence="8" key="1">
    <citation type="submission" date="2016-11" db="UniProtKB">
        <authorList>
            <consortium name="WormBaseParasite"/>
        </authorList>
    </citation>
    <scope>IDENTIFICATION</scope>
</reference>
<dbReference type="STRING" id="282301.A0A1I8IE32"/>
<evidence type="ECO:0000256" key="5">
    <source>
        <dbReference type="HAMAP-Rule" id="MF_03166"/>
    </source>
</evidence>
<dbReference type="PROSITE" id="PS00130">
    <property type="entry name" value="U_DNA_GLYCOSYLASE"/>
    <property type="match status" value="1"/>
</dbReference>
<dbReference type="EC" id="3.2.2.27" evidence="5 6"/>
<dbReference type="GO" id="GO:0005634">
    <property type="term" value="C:nucleus"/>
    <property type="evidence" value="ECO:0007669"/>
    <property type="project" value="UniProtKB-SubCell"/>
</dbReference>
<accession>A0A1I8IE32</accession>
<dbReference type="NCBIfam" id="NF003591">
    <property type="entry name" value="PRK05254.1-4"/>
    <property type="match status" value="1"/>
</dbReference>
<dbReference type="InterPro" id="IPR036895">
    <property type="entry name" value="Uracil-DNA_glycosylase-like_sf"/>
</dbReference>
<dbReference type="SUPFAM" id="SSF52141">
    <property type="entry name" value="Uracil-DNA glycosylase-like"/>
    <property type="match status" value="1"/>
</dbReference>
<dbReference type="CDD" id="cd10027">
    <property type="entry name" value="UDG-F1-like"/>
    <property type="match status" value="1"/>
</dbReference>
<dbReference type="HAMAP" id="MF_00148">
    <property type="entry name" value="UDG"/>
    <property type="match status" value="1"/>
</dbReference>
<dbReference type="Gene3D" id="3.40.470.10">
    <property type="entry name" value="Uracil-DNA glycosylase-like domain"/>
    <property type="match status" value="1"/>
</dbReference>
<dbReference type="PANTHER" id="PTHR11264:SF0">
    <property type="entry name" value="URACIL-DNA GLYCOSYLASE"/>
    <property type="match status" value="1"/>
</dbReference>
<dbReference type="NCBIfam" id="NF003592">
    <property type="entry name" value="PRK05254.1-5"/>
    <property type="match status" value="1"/>
</dbReference>
<comment type="similarity">
    <text evidence="1 5 6">Belongs to the uracil-DNA glycosylase (UDG) superfamily. UNG family.</text>
</comment>
<evidence type="ECO:0000313" key="7">
    <source>
        <dbReference type="Proteomes" id="UP000095280"/>
    </source>
</evidence>
<dbReference type="SMART" id="SM00987">
    <property type="entry name" value="UreE_C"/>
    <property type="match status" value="1"/>
</dbReference>
<comment type="function">
    <text evidence="5 6">Excises uracil residues from the DNA which can arise as a result of misincorporation of dUMP residues by DNA polymerase or due to deamination of cytosine.</text>
</comment>
<keyword evidence="4 5" id="KW-0234">DNA repair</keyword>
<evidence type="ECO:0000256" key="1">
    <source>
        <dbReference type="ARBA" id="ARBA00008184"/>
    </source>
</evidence>
<name>A0A1I8IE32_9PLAT</name>
<keyword evidence="5" id="KW-0496">Mitochondrion</keyword>
<protein>
    <recommendedName>
        <fullName evidence="5 6">Uracil-DNA glycosylase</fullName>
        <shortName evidence="5">UDG</shortName>
        <ecNumber evidence="5 6">3.2.2.27</ecNumber>
    </recommendedName>
</protein>
<keyword evidence="7" id="KW-1185">Reference proteome</keyword>
<dbReference type="AlphaFoldDB" id="A0A1I8IE32"/>
<proteinExistence type="inferred from homology"/>
<dbReference type="OrthoDB" id="10031947at2759"/>
<keyword evidence="3 5" id="KW-0378">Hydrolase</keyword>
<evidence type="ECO:0000256" key="6">
    <source>
        <dbReference type="RuleBase" id="RU003780"/>
    </source>
</evidence>
<comment type="catalytic activity">
    <reaction evidence="5 6">
        <text>Hydrolyzes single-stranded DNA or mismatched double-stranded DNA and polynucleotides, releasing free uracil.</text>
        <dbReference type="EC" id="3.2.2.27"/>
    </reaction>
</comment>
<dbReference type="WBParaSite" id="maker-uti_cns_0012005-snap-gene-0.3-mRNA-1">
    <property type="protein sequence ID" value="maker-uti_cns_0012005-snap-gene-0.3-mRNA-1"/>
    <property type="gene ID" value="maker-uti_cns_0012005-snap-gene-0.3"/>
</dbReference>
<dbReference type="SMART" id="SM00986">
    <property type="entry name" value="UDG"/>
    <property type="match status" value="1"/>
</dbReference>
<dbReference type="InterPro" id="IPR002043">
    <property type="entry name" value="UDG_fam1"/>
</dbReference>
<evidence type="ECO:0000313" key="8">
    <source>
        <dbReference type="WBParaSite" id="maker-uti_cns_0012005-snap-gene-0.3-mRNA-1"/>
    </source>
</evidence>
<comment type="subcellular location">
    <subcellularLocation>
        <location evidence="5">Mitochondrion</location>
    </subcellularLocation>
    <subcellularLocation>
        <location evidence="5">Nucleus</location>
    </subcellularLocation>
</comment>
<dbReference type="NCBIfam" id="TIGR00628">
    <property type="entry name" value="ung"/>
    <property type="match status" value="1"/>
</dbReference>
<keyword evidence="2 5" id="KW-0227">DNA damage</keyword>
<dbReference type="PANTHER" id="PTHR11264">
    <property type="entry name" value="URACIL-DNA GLYCOSYLASE"/>
    <property type="match status" value="1"/>
</dbReference>
<dbReference type="Pfam" id="PF03167">
    <property type="entry name" value="UDG"/>
    <property type="match status" value="1"/>
</dbReference>
<evidence type="ECO:0000256" key="2">
    <source>
        <dbReference type="ARBA" id="ARBA00022763"/>
    </source>
</evidence>
<dbReference type="GO" id="GO:0097510">
    <property type="term" value="P:base-excision repair, AP site formation via deaminated base removal"/>
    <property type="evidence" value="ECO:0007669"/>
    <property type="project" value="TreeGrafter"/>
</dbReference>
<feature type="active site" description="Proton acceptor" evidence="5">
    <location>
        <position position="137"/>
    </location>
</feature>
<sequence length="295" mass="31279">MPPKTTRRNTNKRKALAESAKTAPDAKVAKAQKSAKADKSANAEKSKKAEKSAKTKNFGTAASAMNPFADLPGTLTDPGWRRLLQPLFQTDSWRALIDKLAARQADGEVIYPPVSCVLRAFNLTPLDSVRVVILGQDPYHGPGQADGLAFSFSGNESLPPTLKNLFKELAADIPGFVAPKSGCLEKWARQGVLLLNTALTVGAGKPGSHAKLGWAAFTDEVLRLLCANARQPLVFLLWGKPAQAKAPLLSCGPSHVILTAAHPSPAACGAFNGCRHFSKANAALTAGPAVDWRLD</sequence>
<dbReference type="NCBIfam" id="NF003588">
    <property type="entry name" value="PRK05254.1-1"/>
    <property type="match status" value="1"/>
</dbReference>
<dbReference type="GO" id="GO:0005739">
    <property type="term" value="C:mitochondrion"/>
    <property type="evidence" value="ECO:0007669"/>
    <property type="project" value="UniProtKB-SubCell"/>
</dbReference>
<dbReference type="Proteomes" id="UP000095280">
    <property type="component" value="Unplaced"/>
</dbReference>
<dbReference type="InterPro" id="IPR005122">
    <property type="entry name" value="Uracil-DNA_glycosylase-like"/>
</dbReference>
<keyword evidence="5" id="KW-0539">Nucleus</keyword>
<evidence type="ECO:0000256" key="3">
    <source>
        <dbReference type="ARBA" id="ARBA00022801"/>
    </source>
</evidence>
<dbReference type="NCBIfam" id="NF003589">
    <property type="entry name" value="PRK05254.1-2"/>
    <property type="match status" value="1"/>
</dbReference>
<organism evidence="7 8">
    <name type="scientific">Macrostomum lignano</name>
    <dbReference type="NCBI Taxonomy" id="282301"/>
    <lineage>
        <taxon>Eukaryota</taxon>
        <taxon>Metazoa</taxon>
        <taxon>Spiralia</taxon>
        <taxon>Lophotrochozoa</taxon>
        <taxon>Platyhelminthes</taxon>
        <taxon>Rhabditophora</taxon>
        <taxon>Macrostomorpha</taxon>
        <taxon>Macrostomida</taxon>
        <taxon>Macrostomidae</taxon>
        <taxon>Macrostomum</taxon>
    </lineage>
</organism>
<dbReference type="InterPro" id="IPR018085">
    <property type="entry name" value="Ura-DNA_Glyclase_AS"/>
</dbReference>
<dbReference type="GO" id="GO:0004844">
    <property type="term" value="F:uracil DNA N-glycosylase activity"/>
    <property type="evidence" value="ECO:0007669"/>
    <property type="project" value="UniProtKB-UniRule"/>
</dbReference>